<sequence>MAHLFHEPPPTAGLPLSMLDFLPSKTSLEEGLAVFLQQECVQIESSGTAAIMVALAALKCLGNRRSVIIPAYTCPFVPLAILRCGLKPIICDTKKNHFDFCLTSLEAACNKDTLAIIPTHLGGRVADLANIMKIAQQFGAYVVEDAAQALGARWQGQLVGTLGDVGCYSLGVGKGLTIYGGGAVIARKSEVRKALQTTHSEIVPFKLTWEIQRLLGLIGYYVFYRPLGLGLVFGIPLRKNLQQGKLIEAVGDDCLADFPVHHVGRWRKAIGAKALKRLPDFHDAGRKQALSRKAQLRKILGVNVMDDTEGDIGTWPYLLVLMPTQQSRDAALAQLWSAKSGVGRLFIHALSDYDYLPFSEVKAPNAQDFAARTLTITNSPWLDEEDFLKICEVLERVIG</sequence>
<dbReference type="eggNOG" id="COG0399">
    <property type="taxonomic scope" value="Bacteria"/>
</dbReference>
<evidence type="ECO:0000256" key="1">
    <source>
        <dbReference type="ARBA" id="ARBA00037999"/>
    </source>
</evidence>
<dbReference type="InterPro" id="IPR015422">
    <property type="entry name" value="PyrdxlP-dep_Trfase_small"/>
</dbReference>
<dbReference type="InterPro" id="IPR000653">
    <property type="entry name" value="DegT/StrS_aminotransferase"/>
</dbReference>
<name>D7DJC1_METV0</name>
<dbReference type="PANTHER" id="PTHR30244:SF34">
    <property type="entry name" value="DTDP-4-AMINO-4,6-DIDEOXYGALACTOSE TRANSAMINASE"/>
    <property type="match status" value="1"/>
</dbReference>
<dbReference type="RefSeq" id="WP_013148468.1">
    <property type="nucleotide sequence ID" value="NC_014207.1"/>
</dbReference>
<dbReference type="GO" id="GO:0000271">
    <property type="term" value="P:polysaccharide biosynthetic process"/>
    <property type="evidence" value="ECO:0007669"/>
    <property type="project" value="TreeGrafter"/>
</dbReference>
<dbReference type="PANTHER" id="PTHR30244">
    <property type="entry name" value="TRANSAMINASE"/>
    <property type="match status" value="1"/>
</dbReference>
<evidence type="ECO:0000313" key="6">
    <source>
        <dbReference type="Proteomes" id="UP000000383"/>
    </source>
</evidence>
<dbReference type="HOGENOM" id="CLU_036177_0_0_4"/>
<evidence type="ECO:0000256" key="2">
    <source>
        <dbReference type="PIRSR" id="PIRSR000390-1"/>
    </source>
</evidence>
<evidence type="ECO:0000256" key="4">
    <source>
        <dbReference type="RuleBase" id="RU004508"/>
    </source>
</evidence>
<proteinExistence type="inferred from homology"/>
<keyword evidence="5" id="KW-0808">Transferase</keyword>
<dbReference type="GO" id="GO:0008483">
    <property type="term" value="F:transaminase activity"/>
    <property type="evidence" value="ECO:0007669"/>
    <property type="project" value="UniProtKB-KW"/>
</dbReference>
<evidence type="ECO:0000256" key="3">
    <source>
        <dbReference type="PIRSR" id="PIRSR000390-2"/>
    </source>
</evidence>
<evidence type="ECO:0000313" key="5">
    <source>
        <dbReference type="EMBL" id="ADI30156.1"/>
    </source>
</evidence>
<dbReference type="SUPFAM" id="SSF53383">
    <property type="entry name" value="PLP-dependent transferases"/>
    <property type="match status" value="1"/>
</dbReference>
<dbReference type="Gene3D" id="3.40.640.10">
    <property type="entry name" value="Type I PLP-dependent aspartate aminotransferase-like (Major domain)"/>
    <property type="match status" value="1"/>
</dbReference>
<gene>
    <name evidence="5" type="ordered locus">M301_1779</name>
</gene>
<dbReference type="KEGG" id="meh:M301_1779"/>
<reference evidence="6" key="1">
    <citation type="submission" date="2010-05" db="EMBL/GenBank/DDBJ databases">
        <title>Complete sequence of Methylotenera sp. 301.</title>
        <authorList>
            <person name="Lucas S."/>
            <person name="Copeland A."/>
            <person name="Lapidus A."/>
            <person name="Cheng J.-F."/>
            <person name="Bruce D."/>
            <person name="Goodwin L."/>
            <person name="Pitluck S."/>
            <person name="Clum A."/>
            <person name="Land M."/>
            <person name="Hauser L."/>
            <person name="Kyrpides N."/>
            <person name="Ivanova N."/>
            <person name="Chistoservova L."/>
            <person name="Kalyuzhnaya M."/>
            <person name="Woyke T."/>
        </authorList>
    </citation>
    <scope>NUCLEOTIDE SEQUENCE [LARGE SCALE GENOMIC DNA]</scope>
    <source>
        <strain evidence="6">301</strain>
    </source>
</reference>
<protein>
    <submittedName>
        <fullName evidence="5">DegT/DnrJ/EryC1/StrS aminotransferase</fullName>
    </submittedName>
</protein>
<dbReference type="GO" id="GO:0030170">
    <property type="term" value="F:pyridoxal phosphate binding"/>
    <property type="evidence" value="ECO:0007669"/>
    <property type="project" value="TreeGrafter"/>
</dbReference>
<feature type="modified residue" description="N6-(pyridoxal phosphate)lysine" evidence="3">
    <location>
        <position position="174"/>
    </location>
</feature>
<dbReference type="Pfam" id="PF01041">
    <property type="entry name" value="DegT_DnrJ_EryC1"/>
    <property type="match status" value="2"/>
</dbReference>
<keyword evidence="5" id="KW-0032">Aminotransferase</keyword>
<dbReference type="InterPro" id="IPR015421">
    <property type="entry name" value="PyrdxlP-dep_Trfase_major"/>
</dbReference>
<organism evidence="5 6">
    <name type="scientific">Methylotenera versatilis (strain 301)</name>
    <dbReference type="NCBI Taxonomy" id="666681"/>
    <lineage>
        <taxon>Bacteria</taxon>
        <taxon>Pseudomonadati</taxon>
        <taxon>Pseudomonadota</taxon>
        <taxon>Betaproteobacteria</taxon>
        <taxon>Nitrosomonadales</taxon>
        <taxon>Methylophilaceae</taxon>
        <taxon>Methylotenera</taxon>
    </lineage>
</organism>
<dbReference type="Gene3D" id="3.90.1150.10">
    <property type="entry name" value="Aspartate Aminotransferase, domain 1"/>
    <property type="match status" value="1"/>
</dbReference>
<keyword evidence="6" id="KW-1185">Reference proteome</keyword>
<dbReference type="InterPro" id="IPR015424">
    <property type="entry name" value="PyrdxlP-dep_Trfase"/>
</dbReference>
<dbReference type="AlphaFoldDB" id="D7DJC1"/>
<dbReference type="EMBL" id="CP002056">
    <property type="protein sequence ID" value="ADI30156.1"/>
    <property type="molecule type" value="Genomic_DNA"/>
</dbReference>
<dbReference type="PIRSF" id="PIRSF000390">
    <property type="entry name" value="PLP_StrS"/>
    <property type="match status" value="1"/>
</dbReference>
<dbReference type="STRING" id="666681.M301_1779"/>
<dbReference type="Proteomes" id="UP000000383">
    <property type="component" value="Chromosome"/>
</dbReference>
<reference evidence="5 6" key="2">
    <citation type="journal article" date="2011" name="J. Bacteriol.">
        <title>Genomes of three methylotrophs from a single niche uncover genetic and metabolic divergence of Methylophilaceae.</title>
        <authorList>
            <person name="Lapidus A."/>
            <person name="Clum A."/>
            <person name="Labutti K."/>
            <person name="Kaluzhnaya M.G."/>
            <person name="Lim S."/>
            <person name="Beck D.A."/>
            <person name="Glavina Del Rio T."/>
            <person name="Nolan M."/>
            <person name="Mavromatis K."/>
            <person name="Huntemann M."/>
            <person name="Lucas S."/>
            <person name="Lidstrom M.E."/>
            <person name="Ivanova N."/>
            <person name="Chistoserdova L."/>
        </authorList>
    </citation>
    <scope>NUCLEOTIDE SEQUENCE [LARGE SCALE GENOMIC DNA]</scope>
    <source>
        <strain evidence="5 6">301</strain>
    </source>
</reference>
<keyword evidence="3 4" id="KW-0663">Pyridoxal phosphate</keyword>
<dbReference type="OrthoDB" id="9804264at2"/>
<accession>D7DJC1</accession>
<feature type="active site" description="Proton acceptor" evidence="2">
    <location>
        <position position="174"/>
    </location>
</feature>
<comment type="similarity">
    <text evidence="1 4">Belongs to the DegT/DnrJ/EryC1 family.</text>
</comment>